<feature type="domain" description="C2H2-type" evidence="8">
    <location>
        <begin position="432"/>
        <end position="459"/>
    </location>
</feature>
<keyword evidence="2" id="KW-0677">Repeat</keyword>
<dbReference type="SUPFAM" id="SSF57667">
    <property type="entry name" value="beta-beta-alpha zinc fingers"/>
    <property type="match status" value="7"/>
</dbReference>
<dbReference type="Gene3D" id="3.30.160.60">
    <property type="entry name" value="Classic Zinc Finger"/>
    <property type="match status" value="8"/>
</dbReference>
<dbReference type="PANTHER" id="PTHR24379">
    <property type="entry name" value="KRAB AND ZINC FINGER DOMAIN-CONTAINING"/>
    <property type="match status" value="1"/>
</dbReference>
<keyword evidence="3 5" id="KW-0863">Zinc-finger</keyword>
<evidence type="ECO:0000256" key="7">
    <source>
        <dbReference type="SAM" id="MobiDB-lite"/>
    </source>
</evidence>
<feature type="domain" description="C2H2-type" evidence="8">
    <location>
        <begin position="267"/>
        <end position="295"/>
    </location>
</feature>
<dbReference type="AlphaFoldDB" id="A0A085NF64"/>
<evidence type="ECO:0000259" key="8">
    <source>
        <dbReference type="PROSITE" id="PS50157"/>
    </source>
</evidence>
<dbReference type="FunFam" id="3.30.160.60:FF:000446">
    <property type="entry name" value="Zinc finger protein"/>
    <property type="match status" value="2"/>
</dbReference>
<dbReference type="EMBL" id="KL367508">
    <property type="protein sequence ID" value="KFD68110.1"/>
    <property type="molecule type" value="Genomic_DNA"/>
</dbReference>
<dbReference type="Proteomes" id="UP000030758">
    <property type="component" value="Unassembled WGS sequence"/>
</dbReference>
<keyword evidence="6" id="KW-0175">Coiled coil</keyword>
<protein>
    <recommendedName>
        <fullName evidence="8">C2H2-type domain-containing protein</fullName>
    </recommendedName>
</protein>
<dbReference type="PROSITE" id="PS00028">
    <property type="entry name" value="ZINC_FINGER_C2H2_1"/>
    <property type="match status" value="9"/>
</dbReference>
<name>A0A085NF64_9BILA</name>
<accession>A0A085NF64</accession>
<feature type="domain" description="C2H2-type" evidence="8">
    <location>
        <begin position="532"/>
        <end position="559"/>
    </location>
</feature>
<feature type="region of interest" description="Disordered" evidence="7">
    <location>
        <begin position="105"/>
        <end position="141"/>
    </location>
</feature>
<proteinExistence type="predicted"/>
<sequence>MDAGESEVPPGAEIIEIDAAQLEQLLVLGDGAAEFVDQHGNTIRLTAEELIEAGFTADSLEEPSLARMGEVSAYGDTSGGEYYVIGSGDHEPPRLELAAEPLSAGTMNESGSTEESQSDKPPVLSASVPLGPGGRCVPSDPQDVKELRALYEEYCKELKEKEGKLETDLNEVKRLEERTLLMANALVKNVSWEEAEVFLDAHDTPGNMTAATVSVKRARADENPPEDAVLVHLDSGETCFVIAQDLSGQSRTMHSGTTDIDKRSSLLCCDRCPRRFLLESELVRHRETAHPRRIPFECRFCNKQLLFISESDFKAHVRIFHRKQTADEADTLSSILSRDRSVDLSVTVLLDAAKPEEEKEPEWELLEVGKRNETLAETDRVQGGEHKCTICFKDFPTYFSAGRHVKEDHMITDEQRLLTLVVPSRSVDFVMSKCDVCERTYSKPEFLERHKIAHTDAIPYACKLCPRRFKWQENLQKHMTTHGSRANFKCPECNQTRHSGRQREQMCPLCDCAFYEKECLAKHMRSHGGTLFACNECDKKFTDKQFLIRHMGVHTGVKKYVCEVCGKNFSTVEHLAAHRHVHEERKFACEKCDFRFTSKEALREHWKWHSARFKAVCKKCTVRFVTKEELGLHMIHLYVLCFKQPPIVEEHVKSAHRRCKPLICGICKKTFWKLQSLKAHVDKHRQISTFPCPKCDRTFSKQDALSRHMRLHAGVKAHRCSHCTQSFNRKDEIFGHMRSHFKHPSTHIVVAAKHSGVIETTIVRDSKKEDEE</sequence>
<evidence type="ECO:0000256" key="4">
    <source>
        <dbReference type="ARBA" id="ARBA00022833"/>
    </source>
</evidence>
<dbReference type="FunFam" id="3.30.160.60:FF:000100">
    <property type="entry name" value="Zinc finger 45-like"/>
    <property type="match status" value="1"/>
</dbReference>
<keyword evidence="4" id="KW-0862">Zinc</keyword>
<reference evidence="9" key="1">
    <citation type="journal article" date="2014" name="Nat. Genet.">
        <title>Genome and transcriptome of the porcine whipworm Trichuris suis.</title>
        <authorList>
            <person name="Jex A.R."/>
            <person name="Nejsum P."/>
            <person name="Schwarz E.M."/>
            <person name="Hu L."/>
            <person name="Young N.D."/>
            <person name="Hall R.S."/>
            <person name="Korhonen P.K."/>
            <person name="Liao S."/>
            <person name="Thamsborg S."/>
            <person name="Xia J."/>
            <person name="Xu P."/>
            <person name="Wang S."/>
            <person name="Scheerlinck J.P."/>
            <person name="Hofmann A."/>
            <person name="Sternberg P.W."/>
            <person name="Wang J."/>
            <person name="Gasser R.B."/>
        </authorList>
    </citation>
    <scope>NUCLEOTIDE SEQUENCE [LARGE SCALE GENOMIC DNA]</scope>
    <source>
        <strain evidence="9">DCEP-RM93F</strain>
    </source>
</reference>
<evidence type="ECO:0000313" key="9">
    <source>
        <dbReference type="EMBL" id="KFD68110.1"/>
    </source>
</evidence>
<evidence type="ECO:0000256" key="6">
    <source>
        <dbReference type="SAM" id="Coils"/>
    </source>
</evidence>
<dbReference type="GO" id="GO:0008270">
    <property type="term" value="F:zinc ion binding"/>
    <property type="evidence" value="ECO:0007669"/>
    <property type="project" value="UniProtKB-KW"/>
</dbReference>
<dbReference type="InterPro" id="IPR013087">
    <property type="entry name" value="Znf_C2H2_type"/>
</dbReference>
<feature type="compositionally biased region" description="Polar residues" evidence="7">
    <location>
        <begin position="105"/>
        <end position="115"/>
    </location>
</feature>
<dbReference type="GO" id="GO:0005634">
    <property type="term" value="C:nucleus"/>
    <property type="evidence" value="ECO:0007669"/>
    <property type="project" value="UniProtKB-ARBA"/>
</dbReference>
<feature type="domain" description="C2H2-type" evidence="8">
    <location>
        <begin position="560"/>
        <end position="587"/>
    </location>
</feature>
<keyword evidence="1" id="KW-0479">Metal-binding</keyword>
<feature type="domain" description="C2H2-type" evidence="8">
    <location>
        <begin position="460"/>
        <end position="487"/>
    </location>
</feature>
<gene>
    <name evidence="9" type="ORF">M514_03447</name>
</gene>
<evidence type="ECO:0000256" key="2">
    <source>
        <dbReference type="ARBA" id="ARBA00022737"/>
    </source>
</evidence>
<evidence type="ECO:0000256" key="1">
    <source>
        <dbReference type="ARBA" id="ARBA00022723"/>
    </source>
</evidence>
<evidence type="ECO:0000256" key="3">
    <source>
        <dbReference type="ARBA" id="ARBA00022771"/>
    </source>
</evidence>
<dbReference type="GO" id="GO:0000122">
    <property type="term" value="P:negative regulation of transcription by RNA polymerase II"/>
    <property type="evidence" value="ECO:0007669"/>
    <property type="project" value="UniProtKB-ARBA"/>
</dbReference>
<feature type="coiled-coil region" evidence="6">
    <location>
        <begin position="144"/>
        <end position="178"/>
    </location>
</feature>
<dbReference type="PANTHER" id="PTHR24379:SF121">
    <property type="entry name" value="C2H2-TYPE DOMAIN-CONTAINING PROTEIN"/>
    <property type="match status" value="1"/>
</dbReference>
<evidence type="ECO:0000256" key="5">
    <source>
        <dbReference type="PROSITE-ProRule" id="PRU00042"/>
    </source>
</evidence>
<feature type="domain" description="C2H2-type" evidence="8">
    <location>
        <begin position="587"/>
        <end position="614"/>
    </location>
</feature>
<feature type="non-terminal residue" evidence="9">
    <location>
        <position position="772"/>
    </location>
</feature>
<feature type="domain" description="C2H2-type" evidence="8">
    <location>
        <begin position="718"/>
        <end position="745"/>
    </location>
</feature>
<dbReference type="SMART" id="SM00355">
    <property type="entry name" value="ZnF_C2H2"/>
    <property type="match status" value="13"/>
</dbReference>
<feature type="domain" description="C2H2-type" evidence="8">
    <location>
        <begin position="690"/>
        <end position="717"/>
    </location>
</feature>
<dbReference type="PROSITE" id="PS50157">
    <property type="entry name" value="ZINC_FINGER_C2H2_2"/>
    <property type="match status" value="9"/>
</dbReference>
<organism evidence="9">
    <name type="scientific">Trichuris suis</name>
    <name type="common">pig whipworm</name>
    <dbReference type="NCBI Taxonomy" id="68888"/>
    <lineage>
        <taxon>Eukaryota</taxon>
        <taxon>Metazoa</taxon>
        <taxon>Ecdysozoa</taxon>
        <taxon>Nematoda</taxon>
        <taxon>Enoplea</taxon>
        <taxon>Dorylaimia</taxon>
        <taxon>Trichinellida</taxon>
        <taxon>Trichuridae</taxon>
        <taxon>Trichuris</taxon>
    </lineage>
</organism>
<dbReference type="Pfam" id="PF00096">
    <property type="entry name" value="zf-C2H2"/>
    <property type="match status" value="5"/>
</dbReference>
<dbReference type="InterPro" id="IPR036236">
    <property type="entry name" value="Znf_C2H2_sf"/>
</dbReference>
<dbReference type="Pfam" id="PF13912">
    <property type="entry name" value="zf-C2H2_6"/>
    <property type="match status" value="2"/>
</dbReference>
<feature type="domain" description="C2H2-type" evidence="8">
    <location>
        <begin position="505"/>
        <end position="529"/>
    </location>
</feature>